<dbReference type="GO" id="GO:0006351">
    <property type="term" value="P:DNA-templated transcription"/>
    <property type="evidence" value="ECO:0007669"/>
    <property type="project" value="InterPro"/>
</dbReference>
<evidence type="ECO:0000256" key="3">
    <source>
        <dbReference type="ARBA" id="ARBA00022953"/>
    </source>
</evidence>
<evidence type="ECO:0000256" key="1">
    <source>
        <dbReference type="ARBA" id="ARBA00022679"/>
    </source>
</evidence>
<accession>A0A6B9QQ82</accession>
<dbReference type="GO" id="GO:0003968">
    <property type="term" value="F:RNA-directed RNA polymerase activity"/>
    <property type="evidence" value="ECO:0007669"/>
    <property type="project" value="InterPro"/>
</dbReference>
<keyword evidence="2" id="KW-0548">Nucleotidyltransferase</keyword>
<dbReference type="InterPro" id="IPR001205">
    <property type="entry name" value="RNA-dir_pol_C"/>
</dbReference>
<dbReference type="SUPFAM" id="SSF56672">
    <property type="entry name" value="DNA/RNA polymerases"/>
    <property type="match status" value="1"/>
</dbReference>
<reference evidence="5" key="1">
    <citation type="journal article" date="2020" name="Virus Evol.">
        <title>Analysis of the virome associated to grapevine downy mildew lesions reveals new mycovirus lineages.</title>
        <authorList>
            <person name="Chiapello M."/>
            <person name="Rodriguez-Romero J."/>
            <person name="Ayllon M.A."/>
            <person name="Turina M."/>
        </authorList>
    </citation>
    <scope>NUCLEOTIDE SEQUENCE</scope>
    <source>
        <strain evidence="5">DMS6_DN36745</strain>
    </source>
</reference>
<evidence type="ECO:0000259" key="4">
    <source>
        <dbReference type="Pfam" id="PF00680"/>
    </source>
</evidence>
<dbReference type="GO" id="GO:0003723">
    <property type="term" value="F:RNA binding"/>
    <property type="evidence" value="ECO:0007669"/>
    <property type="project" value="InterPro"/>
</dbReference>
<sequence>MSEFPSQSLSNPIFSAAIPASPPSNADLLSSLSDVLSYATSSCLRAGLVRATHTFHVSLPGETQPVPVVVNDVSAGREPYVAVQHARASAFRLSGRNDRERLAELRAFDEEKPKTTGRKVPFYRSSARLDGLVDAASKLKSPSVVISQYQLPKAFSFGGGPPPPDKSLIAPLLGAIDAMAPVVGDPAYRAAMEDAVELGDYTTHDPDTLHPRFLNYVKERITHVDQHTAATMDAACLTQRLLWKKLGVTATPRTLSEAAPDKLLPILNSGSPGEYRACGVTDRRDSRLVDVMSQSLVRYGRVGRLVAAGKRAPAWVDNTVQPTLTFGKEEPKAAKRLADGSIEPPVPRFIFNLSPINYALCAFLHSDISHSLQHHDPTHGPGFGPGRGRSGKYMNVVNDAFGDGFTVPDDERMIMSDIDKWDASMREVLIEYACDNMEAAVDKTGLDPPSLATRAAMYKVCKRQLLRKLVEHPSGFLVDTYGTMASGSYHTSVTNTNANNLLAIGHVIDRVITETHFTRDYVARELVDLLPNRLASYGDNQIFSEKLLKHFGLRYDVVKHAEFLARFGMKLKVSETEVTKTIDRVRYCSRAVVQTPAGPLITRTHTSLASKLAARPDHDPLTDKLYLRAIMADHMGTDPIAYEMLAQMDRQLEVSVDVASVSPKTKPVLASCAKSMFGTDEQWAMEAVLAGLSTTRIERRALLSLHTPRGDNTRREMKVGSTLNPVELFGGPLTPAAEWALAQTPASWIKYLKDTKQMGILTE</sequence>
<dbReference type="Pfam" id="PF00680">
    <property type="entry name" value="RdRP_1"/>
    <property type="match status" value="1"/>
</dbReference>
<organism evidence="5">
    <name type="scientific">Plasmopara viticola lesion associated polymycovirus 1</name>
    <dbReference type="NCBI Taxonomy" id="2695348"/>
    <lineage>
        <taxon>Viruses</taxon>
        <taxon>Riboviria</taxon>
    </lineage>
</organism>
<dbReference type="EMBL" id="MN557029">
    <property type="protein sequence ID" value="QHG11067.1"/>
    <property type="molecule type" value="Genomic_RNA"/>
</dbReference>
<keyword evidence="3" id="KW-0693">Viral RNA replication</keyword>
<evidence type="ECO:0000256" key="2">
    <source>
        <dbReference type="ARBA" id="ARBA00022695"/>
    </source>
</evidence>
<feature type="domain" description="RNA-directed RNA polymerase C-terminal" evidence="4">
    <location>
        <begin position="361"/>
        <end position="598"/>
    </location>
</feature>
<dbReference type="InterPro" id="IPR043502">
    <property type="entry name" value="DNA/RNA_pol_sf"/>
</dbReference>
<name>A0A6B9QQ82_9VIRU</name>
<protein>
    <submittedName>
        <fullName evidence="5">RdRp</fullName>
    </submittedName>
</protein>
<keyword evidence="1" id="KW-0808">Transferase</keyword>
<evidence type="ECO:0000313" key="5">
    <source>
        <dbReference type="EMBL" id="QHG11067.1"/>
    </source>
</evidence>
<proteinExistence type="predicted"/>